<keyword evidence="3" id="KW-1185">Reference proteome</keyword>
<feature type="region of interest" description="Disordered" evidence="1">
    <location>
        <begin position="1"/>
        <end position="56"/>
    </location>
</feature>
<dbReference type="EMBL" id="CP026652">
    <property type="protein sequence ID" value="AVH54514.1"/>
    <property type="molecule type" value="Genomic_DNA"/>
</dbReference>
<evidence type="ECO:0000256" key="1">
    <source>
        <dbReference type="SAM" id="MobiDB-lite"/>
    </source>
</evidence>
<name>A0ABN5HTQ7_9ACTN</name>
<sequence length="82" mass="8734">MLSSSPTWLLPSQTPHSHRSVNNGCEGKETSPMIAVGSMTRSVAPSRSIREGSGERGRIWIVTPGASAARRRTSGPINMSTL</sequence>
<protein>
    <submittedName>
        <fullName evidence="2">Uncharacterized protein</fullName>
    </submittedName>
</protein>
<dbReference type="Proteomes" id="UP000238413">
    <property type="component" value="Chromosome"/>
</dbReference>
<accession>A0ABN5HTQ7</accession>
<feature type="compositionally biased region" description="Polar residues" evidence="1">
    <location>
        <begin position="1"/>
        <end position="23"/>
    </location>
</feature>
<proteinExistence type="predicted"/>
<evidence type="ECO:0000313" key="2">
    <source>
        <dbReference type="EMBL" id="AVH54514.1"/>
    </source>
</evidence>
<gene>
    <name evidence="2" type="ORF">C4B68_00175</name>
</gene>
<evidence type="ECO:0000313" key="3">
    <source>
        <dbReference type="Proteomes" id="UP000238413"/>
    </source>
</evidence>
<organism evidence="2 3">
    <name type="scientific">Streptomyces dengpaensis</name>
    <dbReference type="NCBI Taxonomy" id="2049881"/>
    <lineage>
        <taxon>Bacteria</taxon>
        <taxon>Bacillati</taxon>
        <taxon>Actinomycetota</taxon>
        <taxon>Actinomycetes</taxon>
        <taxon>Kitasatosporales</taxon>
        <taxon>Streptomycetaceae</taxon>
        <taxon>Streptomyces</taxon>
    </lineage>
</organism>
<reference evidence="2 3" key="1">
    <citation type="submission" date="2018-02" db="EMBL/GenBank/DDBJ databases">
        <title>Complete genome sequence of Streptomyces dengpaensis, the producer of angucyclines.</title>
        <authorList>
            <person name="Yumei L."/>
        </authorList>
    </citation>
    <scope>NUCLEOTIDE SEQUENCE [LARGE SCALE GENOMIC DNA]</scope>
    <source>
        <strain evidence="2 3">XZHG99</strain>
    </source>
</reference>